<evidence type="ECO:0000259" key="3">
    <source>
        <dbReference type="PROSITE" id="PS50887"/>
    </source>
</evidence>
<dbReference type="PROSITE" id="PS50113">
    <property type="entry name" value="PAC"/>
    <property type="match status" value="1"/>
</dbReference>
<feature type="domain" description="GGDEF" evidence="3">
    <location>
        <begin position="630"/>
        <end position="764"/>
    </location>
</feature>
<dbReference type="CDD" id="cd01949">
    <property type="entry name" value="GGDEF"/>
    <property type="match status" value="1"/>
</dbReference>
<dbReference type="SUPFAM" id="SSF55785">
    <property type="entry name" value="PYP-like sensor domain (PAS domain)"/>
    <property type="match status" value="2"/>
</dbReference>
<dbReference type="RefSeq" id="WP_198111056.1">
    <property type="nucleotide sequence ID" value="NZ_JAEDAK010000006.1"/>
</dbReference>
<dbReference type="CDD" id="cd00130">
    <property type="entry name" value="PAS"/>
    <property type="match status" value="1"/>
</dbReference>
<dbReference type="InterPro" id="IPR000700">
    <property type="entry name" value="PAS-assoc_C"/>
</dbReference>
<evidence type="ECO:0000259" key="2">
    <source>
        <dbReference type="PROSITE" id="PS50113"/>
    </source>
</evidence>
<name>A0A931NHP8_9BURK</name>
<dbReference type="InterPro" id="IPR043128">
    <property type="entry name" value="Rev_trsase/Diguanyl_cyclase"/>
</dbReference>
<dbReference type="NCBIfam" id="TIGR00229">
    <property type="entry name" value="sensory_box"/>
    <property type="match status" value="1"/>
</dbReference>
<dbReference type="NCBIfam" id="TIGR00254">
    <property type="entry name" value="GGDEF"/>
    <property type="match status" value="1"/>
</dbReference>
<gene>
    <name evidence="4" type="ORF">I7X39_10255</name>
</gene>
<dbReference type="Pfam" id="PF00989">
    <property type="entry name" value="PAS"/>
    <property type="match status" value="1"/>
</dbReference>
<dbReference type="PROSITE" id="PS50887">
    <property type="entry name" value="GGDEF"/>
    <property type="match status" value="1"/>
</dbReference>
<proteinExistence type="predicted"/>
<reference evidence="4" key="1">
    <citation type="submission" date="2020-12" db="EMBL/GenBank/DDBJ databases">
        <title>The genome sequence of Inhella sp. 1Y17.</title>
        <authorList>
            <person name="Liu Y."/>
        </authorList>
    </citation>
    <scope>NUCLEOTIDE SEQUENCE</scope>
    <source>
        <strain evidence="4">1Y17</strain>
    </source>
</reference>
<protein>
    <submittedName>
        <fullName evidence="4">Diguanylate cyclase</fullName>
    </submittedName>
</protein>
<dbReference type="InterPro" id="IPR052155">
    <property type="entry name" value="Biofilm_reg_signaling"/>
</dbReference>
<dbReference type="InterPro" id="IPR029787">
    <property type="entry name" value="Nucleotide_cyclase"/>
</dbReference>
<dbReference type="AlphaFoldDB" id="A0A931NHP8"/>
<evidence type="ECO:0000259" key="1">
    <source>
        <dbReference type="PROSITE" id="PS50112"/>
    </source>
</evidence>
<dbReference type="GO" id="GO:0006355">
    <property type="term" value="P:regulation of DNA-templated transcription"/>
    <property type="evidence" value="ECO:0007669"/>
    <property type="project" value="InterPro"/>
</dbReference>
<dbReference type="PANTHER" id="PTHR44757">
    <property type="entry name" value="DIGUANYLATE CYCLASE DGCP"/>
    <property type="match status" value="1"/>
</dbReference>
<evidence type="ECO:0000313" key="5">
    <source>
        <dbReference type="Proteomes" id="UP000613266"/>
    </source>
</evidence>
<dbReference type="FunFam" id="3.30.70.270:FF:000001">
    <property type="entry name" value="Diguanylate cyclase domain protein"/>
    <property type="match status" value="1"/>
</dbReference>
<organism evidence="4 5">
    <name type="scientific">Inhella proteolytica</name>
    <dbReference type="NCBI Taxonomy" id="2795029"/>
    <lineage>
        <taxon>Bacteria</taxon>
        <taxon>Pseudomonadati</taxon>
        <taxon>Pseudomonadota</taxon>
        <taxon>Betaproteobacteria</taxon>
        <taxon>Burkholderiales</taxon>
        <taxon>Sphaerotilaceae</taxon>
        <taxon>Inhella</taxon>
    </lineage>
</organism>
<dbReference type="InterPro" id="IPR000014">
    <property type="entry name" value="PAS"/>
</dbReference>
<dbReference type="PANTHER" id="PTHR44757:SF2">
    <property type="entry name" value="BIOFILM ARCHITECTURE MAINTENANCE PROTEIN MBAA"/>
    <property type="match status" value="1"/>
</dbReference>
<dbReference type="InterPro" id="IPR013767">
    <property type="entry name" value="PAS_fold"/>
</dbReference>
<dbReference type="EMBL" id="JAEDAK010000006">
    <property type="protein sequence ID" value="MBH9577279.1"/>
    <property type="molecule type" value="Genomic_DNA"/>
</dbReference>
<dbReference type="Gene3D" id="3.30.450.20">
    <property type="entry name" value="PAS domain"/>
    <property type="match status" value="2"/>
</dbReference>
<dbReference type="SMART" id="SM00091">
    <property type="entry name" value="PAS"/>
    <property type="match status" value="3"/>
</dbReference>
<dbReference type="PROSITE" id="PS50112">
    <property type="entry name" value="PAS"/>
    <property type="match status" value="1"/>
</dbReference>
<feature type="domain" description="PAC" evidence="2">
    <location>
        <begin position="541"/>
        <end position="591"/>
    </location>
</feature>
<dbReference type="Proteomes" id="UP000613266">
    <property type="component" value="Unassembled WGS sequence"/>
</dbReference>
<dbReference type="InterPro" id="IPR035965">
    <property type="entry name" value="PAS-like_dom_sf"/>
</dbReference>
<dbReference type="InterPro" id="IPR000160">
    <property type="entry name" value="GGDEF_dom"/>
</dbReference>
<dbReference type="SMART" id="SM00267">
    <property type="entry name" value="GGDEF"/>
    <property type="match status" value="1"/>
</dbReference>
<dbReference type="Pfam" id="PF00990">
    <property type="entry name" value="GGDEF"/>
    <property type="match status" value="1"/>
</dbReference>
<dbReference type="Gene3D" id="3.30.70.270">
    <property type="match status" value="1"/>
</dbReference>
<sequence length="764" mass="84942">MSRGLLNLMGERWWAPGVLLAALLLGALAGALAGERAALAVLGASAVLGLGLMCARERHLLTRLSAGPEAMAALDIALLILDAEDRLRWCSPAFVRLYPGLEGQLRRGMRYADMARLAVQSGAIDPGPQGLDAWLAERLARHARTGPEGDSWQQQMQDGRVLQVLERRTSSGGWASLRFDVTELVQAQEALRRARDEAHASNEMLTEALEAMPAGFEIWGPDDRLLRANERVRQQYPPTAHLLQPGVSFEAVVRASLASGAIASARGRESEWLGERLAQRGRLGRPFLQDYQGRWISVEERRMPSGRLVTVRQEVTELVEARNALTQARQLAEQRHHLLAHALDALPMGLEIFDPEDRYLYVNRTFRDWHPRVDYNQLIGQTFEQAVRLSQRLGLLPLEARGDEEAWIAERVASHGRRTEPMLQHRPDSMVLLTQEIRTPEGFVVTLRQDVTQQLARERALETSQAQVLAIVQTAGAAILTLDPQGRLRSLNPAAEALWGYPAEELIGQPLDRLLQAEANSELAGLMREHLRGQGSALLGPRRELRARHRDGHAIHIQAAISEVRTAGDHFFVAVVTDISAAKHLEAELRLANERLEQLSRTDALTELANRRRLMEALQELWQHCLRERKPFALLMVDVDHFKRYNDHHGHRAGDAALRAVAEVLRAAARRSTDVVARYGGEEFVLLLDDCDAEGALRRAEEVRAALQARALPHGAAPLGRVSLSIGVYAQVPEAGRRAEDWLSRADAALYRAKAAGRDRVESS</sequence>
<feature type="domain" description="PAS" evidence="1">
    <location>
        <begin position="464"/>
        <end position="534"/>
    </location>
</feature>
<dbReference type="Pfam" id="PF12860">
    <property type="entry name" value="PAS_7"/>
    <property type="match status" value="3"/>
</dbReference>
<dbReference type="SUPFAM" id="SSF55073">
    <property type="entry name" value="Nucleotide cyclase"/>
    <property type="match status" value="1"/>
</dbReference>
<evidence type="ECO:0000313" key="4">
    <source>
        <dbReference type="EMBL" id="MBH9577279.1"/>
    </source>
</evidence>
<accession>A0A931NHP8</accession>
<dbReference type="GO" id="GO:0003824">
    <property type="term" value="F:catalytic activity"/>
    <property type="evidence" value="ECO:0007669"/>
    <property type="project" value="UniProtKB-ARBA"/>
</dbReference>
<keyword evidence="5" id="KW-1185">Reference proteome</keyword>
<comment type="caution">
    <text evidence="4">The sequence shown here is derived from an EMBL/GenBank/DDBJ whole genome shotgun (WGS) entry which is preliminary data.</text>
</comment>